<name>A0ABD3EG26_9LAMI</name>
<organism evidence="1 2">
    <name type="scientific">Castilleja foliolosa</name>
    <dbReference type="NCBI Taxonomy" id="1961234"/>
    <lineage>
        <taxon>Eukaryota</taxon>
        <taxon>Viridiplantae</taxon>
        <taxon>Streptophyta</taxon>
        <taxon>Embryophyta</taxon>
        <taxon>Tracheophyta</taxon>
        <taxon>Spermatophyta</taxon>
        <taxon>Magnoliopsida</taxon>
        <taxon>eudicotyledons</taxon>
        <taxon>Gunneridae</taxon>
        <taxon>Pentapetalae</taxon>
        <taxon>asterids</taxon>
        <taxon>lamiids</taxon>
        <taxon>Lamiales</taxon>
        <taxon>Orobanchaceae</taxon>
        <taxon>Pedicularideae</taxon>
        <taxon>Castillejinae</taxon>
        <taxon>Castilleja</taxon>
    </lineage>
</organism>
<comment type="caution">
    <text evidence="1">The sequence shown here is derived from an EMBL/GenBank/DDBJ whole genome shotgun (WGS) entry which is preliminary data.</text>
</comment>
<sequence>MAKTTEQSPPQFETTTSTAISAVSKIEPDRRTRLLGYFLLYRVYGTSVCSRKVRLQLFLLLMSFSLAVEALHAFTQDEPEHKKVEDMNYHFCPVLADSLPLLRN</sequence>
<keyword evidence="2" id="KW-1185">Reference proteome</keyword>
<dbReference type="EMBL" id="JAVIJP010000005">
    <property type="protein sequence ID" value="KAL3652090.1"/>
    <property type="molecule type" value="Genomic_DNA"/>
</dbReference>
<evidence type="ECO:0000313" key="2">
    <source>
        <dbReference type="Proteomes" id="UP001632038"/>
    </source>
</evidence>
<evidence type="ECO:0000313" key="1">
    <source>
        <dbReference type="EMBL" id="KAL3652090.1"/>
    </source>
</evidence>
<protein>
    <submittedName>
        <fullName evidence="1">Uncharacterized protein</fullName>
    </submittedName>
</protein>
<proteinExistence type="predicted"/>
<accession>A0ABD3EG26</accession>
<reference evidence="2" key="1">
    <citation type="journal article" date="2024" name="IScience">
        <title>Strigolactones Initiate the Formation of Haustorium-like Structures in Castilleja.</title>
        <authorList>
            <person name="Buerger M."/>
            <person name="Peterson D."/>
            <person name="Chory J."/>
        </authorList>
    </citation>
    <scope>NUCLEOTIDE SEQUENCE [LARGE SCALE GENOMIC DNA]</scope>
</reference>
<gene>
    <name evidence="1" type="ORF">CASFOL_001771</name>
</gene>
<dbReference type="AlphaFoldDB" id="A0ABD3EG26"/>
<dbReference type="Proteomes" id="UP001632038">
    <property type="component" value="Unassembled WGS sequence"/>
</dbReference>